<evidence type="ECO:0000256" key="18">
    <source>
        <dbReference type="ARBA" id="ARBA00023113"/>
    </source>
</evidence>
<keyword evidence="20" id="KW-0511">Multifunctional enzyme</keyword>
<keyword evidence="7" id="KW-0479">Metal-binding</keyword>
<dbReference type="Pfam" id="PF25597">
    <property type="entry name" value="SH3_retrovirus"/>
    <property type="match status" value="1"/>
</dbReference>
<dbReference type="InterPro" id="IPR043502">
    <property type="entry name" value="DNA/RNA_pol_sf"/>
</dbReference>
<dbReference type="Pfam" id="PF07727">
    <property type="entry name" value="RVT_2"/>
    <property type="match status" value="1"/>
</dbReference>
<dbReference type="PANTHER" id="PTHR42648:SF11">
    <property type="entry name" value="TRANSPOSON TY4-P GAG-POL POLYPROTEIN"/>
    <property type="match status" value="1"/>
</dbReference>
<dbReference type="OrthoDB" id="7691805at2759"/>
<evidence type="ECO:0000256" key="8">
    <source>
        <dbReference type="ARBA" id="ARBA00022741"/>
    </source>
</evidence>
<evidence type="ECO:0000256" key="9">
    <source>
        <dbReference type="ARBA" id="ARBA00022750"/>
    </source>
</evidence>
<keyword evidence="18" id="KW-0917">Virion maturation</keyword>
<keyword evidence="6" id="KW-0540">Nuclease</keyword>
<evidence type="ECO:0000256" key="15">
    <source>
        <dbReference type="ARBA" id="ARBA00022908"/>
    </source>
</evidence>
<dbReference type="GO" id="GO:0004519">
    <property type="term" value="F:endonuclease activity"/>
    <property type="evidence" value="ECO:0007669"/>
    <property type="project" value="UniProtKB-KW"/>
</dbReference>
<proteinExistence type="predicted"/>
<keyword evidence="17" id="KW-0239">DNA-directed DNA polymerase</keyword>
<feature type="compositionally biased region" description="Basic residues" evidence="23">
    <location>
        <begin position="1"/>
        <end position="13"/>
    </location>
</feature>
<evidence type="ECO:0000313" key="25">
    <source>
        <dbReference type="EMBL" id="KIM89536.1"/>
    </source>
</evidence>
<evidence type="ECO:0000256" key="21">
    <source>
        <dbReference type="ARBA" id="ARBA00048173"/>
    </source>
</evidence>
<evidence type="ECO:0000256" key="6">
    <source>
        <dbReference type="ARBA" id="ARBA00022722"/>
    </source>
</evidence>
<keyword evidence="26" id="KW-1185">Reference proteome</keyword>
<feature type="region of interest" description="Disordered" evidence="23">
    <location>
        <begin position="56"/>
        <end position="81"/>
    </location>
</feature>
<evidence type="ECO:0000256" key="4">
    <source>
        <dbReference type="ARBA" id="ARBA00022670"/>
    </source>
</evidence>
<evidence type="ECO:0000256" key="13">
    <source>
        <dbReference type="ARBA" id="ARBA00022842"/>
    </source>
</evidence>
<keyword evidence="11" id="KW-0378">Hydrolase</keyword>
<feature type="domain" description="Integrase catalytic" evidence="24">
    <location>
        <begin position="281"/>
        <end position="457"/>
    </location>
</feature>
<dbReference type="InterPro" id="IPR025724">
    <property type="entry name" value="GAG-pre-integrase_dom"/>
</dbReference>
<dbReference type="GO" id="GO:0003887">
    <property type="term" value="F:DNA-directed DNA polymerase activity"/>
    <property type="evidence" value="ECO:0007669"/>
    <property type="project" value="UniProtKB-KW"/>
</dbReference>
<dbReference type="CDD" id="cd09272">
    <property type="entry name" value="RNase_HI_RT_Ty1"/>
    <property type="match status" value="1"/>
</dbReference>
<dbReference type="GO" id="GO:0004190">
    <property type="term" value="F:aspartic-type endopeptidase activity"/>
    <property type="evidence" value="ECO:0007669"/>
    <property type="project" value="UniProtKB-KW"/>
</dbReference>
<evidence type="ECO:0000256" key="16">
    <source>
        <dbReference type="ARBA" id="ARBA00022918"/>
    </source>
</evidence>
<protein>
    <recommendedName>
        <fullName evidence="24">Integrase catalytic domain-containing protein</fullName>
    </recommendedName>
</protein>
<keyword evidence="5" id="KW-0548">Nucleotidyltransferase</keyword>
<dbReference type="GO" id="GO:0015074">
    <property type="term" value="P:DNA integration"/>
    <property type="evidence" value="ECO:0007669"/>
    <property type="project" value="UniProtKB-KW"/>
</dbReference>
<dbReference type="EMBL" id="KN832974">
    <property type="protein sequence ID" value="KIM89536.1"/>
    <property type="molecule type" value="Genomic_DNA"/>
</dbReference>
<dbReference type="GO" id="GO:0046872">
    <property type="term" value="F:metal ion binding"/>
    <property type="evidence" value="ECO:0007669"/>
    <property type="project" value="UniProtKB-KW"/>
</dbReference>
<evidence type="ECO:0000256" key="19">
    <source>
        <dbReference type="ARBA" id="ARBA00023172"/>
    </source>
</evidence>
<dbReference type="InterPro" id="IPR013103">
    <property type="entry name" value="RVT_2"/>
</dbReference>
<dbReference type="GO" id="GO:0006508">
    <property type="term" value="P:proteolysis"/>
    <property type="evidence" value="ECO:0007669"/>
    <property type="project" value="UniProtKB-KW"/>
</dbReference>
<keyword evidence="4" id="KW-0645">Protease</keyword>
<evidence type="ECO:0000313" key="26">
    <source>
        <dbReference type="Proteomes" id="UP000054166"/>
    </source>
</evidence>
<keyword evidence="8" id="KW-0547">Nucleotide-binding</keyword>
<dbReference type="InterPro" id="IPR057670">
    <property type="entry name" value="SH3_retrovirus"/>
</dbReference>
<dbReference type="AlphaFoldDB" id="A0A0C3GFW7"/>
<dbReference type="STRING" id="765440.A0A0C3GFW7"/>
<dbReference type="Gene3D" id="3.30.420.10">
    <property type="entry name" value="Ribonuclease H-like superfamily/Ribonuclease H"/>
    <property type="match status" value="1"/>
</dbReference>
<reference evidence="26" key="2">
    <citation type="submission" date="2015-01" db="EMBL/GenBank/DDBJ databases">
        <title>Evolutionary Origins and Diversification of the Mycorrhizal Mutualists.</title>
        <authorList>
            <consortium name="DOE Joint Genome Institute"/>
            <consortium name="Mycorrhizal Genomics Consortium"/>
            <person name="Kohler A."/>
            <person name="Kuo A."/>
            <person name="Nagy L.G."/>
            <person name="Floudas D."/>
            <person name="Copeland A."/>
            <person name="Barry K.W."/>
            <person name="Cichocki N."/>
            <person name="Veneault-Fourrey C."/>
            <person name="LaButti K."/>
            <person name="Lindquist E.A."/>
            <person name="Lipzen A."/>
            <person name="Lundell T."/>
            <person name="Morin E."/>
            <person name="Murat C."/>
            <person name="Riley R."/>
            <person name="Ohm R."/>
            <person name="Sun H."/>
            <person name="Tunlid A."/>
            <person name="Henrissat B."/>
            <person name="Grigoriev I.V."/>
            <person name="Hibbett D.S."/>
            <person name="Martin F."/>
        </authorList>
    </citation>
    <scope>NUCLEOTIDE SEQUENCE [LARGE SCALE GENOMIC DNA]</scope>
    <source>
        <strain evidence="26">F 1598</strain>
    </source>
</reference>
<keyword evidence="14" id="KW-0694">RNA-binding</keyword>
<dbReference type="HOGENOM" id="CLU_001650_5_0_1"/>
<feature type="compositionally biased region" description="Polar residues" evidence="23">
    <location>
        <begin position="72"/>
        <end position="81"/>
    </location>
</feature>
<feature type="compositionally biased region" description="Low complexity" evidence="23">
    <location>
        <begin position="554"/>
        <end position="566"/>
    </location>
</feature>
<feature type="region of interest" description="Disordered" evidence="23">
    <location>
        <begin position="546"/>
        <end position="571"/>
    </location>
</feature>
<dbReference type="SUPFAM" id="SSF53098">
    <property type="entry name" value="Ribonuclease H-like"/>
    <property type="match status" value="1"/>
</dbReference>
<evidence type="ECO:0000256" key="5">
    <source>
        <dbReference type="ARBA" id="ARBA00022695"/>
    </source>
</evidence>
<sequence>MKKKLRGKKKGKEKAHNTTDGGGGDSDSEDEGSHLVKFEKCLTTNITNFSNYSLFNSNSLSSPNNPEVRAYSTRSDTNSPTIIIDSGTTSHIHSNRADFKSLKSSSGLINGFGEGSRTIEGRGEALLLAQLPTGGRSHLKLQSTCYVPNSTPTLISVPRLDNADCYTLFGNGRCVTFENQDNGKLLQESMTKGKVIFTGTKGTNRLYHLDMPHQSKEFSYSVTRSPMSKLEQLHYLLGHLNYQAIKAMVHKGLIKGITLSKKELSITPPICAACAKGKATRVSFPASKSGHADKILGLVHSDLWGPAPVQTITGTCYVITFTDDKSHWVWVAFLKRKIEAFTAFKEWLIFAEKQTGQQLYIFRTDNGGEFLTKEWRQMLKDRGIHHETTSPYTPKQNGDAERQNQSIFDCVRTVLIDAGLPLSLFAEAVNYIVYTKNRNSTSALTNTTPYEVCFNKKPNISRLRPFGCKAYVYDHSPKRKKLSPRAFEGVFVGYADSQKAYRIYIPEKRSVICSVHVRFDVNTNMGSRFRAEGEIQFQYNLLKSTFQESTPERSSSPDSVPPTTSSYDFDSDSALEHVPAVQEHIPGVPEHIPAPPDPPARRPRQPRPLSPPCAPSSRVIKSTERGGVPAEEEADEQELANIAHGEEPRTHKQAMASPDAAEWLAAECYELDQLARLDTYQLTRLPRNRSRTGCRWVYKIKCDIDGNIILYRARLVAQGFTQHPGEDFFEMFAPVAKIESIHMLLAIAAILDWEIHVIDVDSAFLNSKMPEDQMVYLSQPPGYIAEGKEDFVWKLGKALYGLKQSGHLWYQKLKGILELIDFHACKSDPCVFVQSSSAATSIISSHVDDLGLYCSSKGEVKLLKSQIRKHVSIKDLGEIQSILGIEVIRDQQARTISLSHCRYIDEIVNCFGQTDAKDLRSPIEMGTRLTQAQCPSTPEEITLMRSKPYQAAVGSLNHAAVMTRPDISKAVQTVAQFASNPGKHHWDAGCFSWSSKKQTATALSTGEAEYYAVTHAGREVIWLRQLLTEIGFAPHIGTTLRIDNTSSIRMIETPDQVTNRTKHINIAYHWIREEVQKQTILPDYVPSEKNISDIFTKGFHAPCHKELASALGMDLRADAS</sequence>
<dbReference type="InterPro" id="IPR054722">
    <property type="entry name" value="PolX-like_BBD"/>
</dbReference>
<dbReference type="InterPro" id="IPR039537">
    <property type="entry name" value="Retrotran_Ty1/copia-like"/>
</dbReference>
<feature type="region of interest" description="Disordered" evidence="23">
    <location>
        <begin position="586"/>
        <end position="636"/>
    </location>
</feature>
<dbReference type="Pfam" id="PF13976">
    <property type="entry name" value="gag_pre-integrs"/>
    <property type="match status" value="1"/>
</dbReference>
<evidence type="ECO:0000256" key="3">
    <source>
        <dbReference type="ARBA" id="ARBA00022612"/>
    </source>
</evidence>
<keyword evidence="9" id="KW-0064">Aspartyl protease</keyword>
<evidence type="ECO:0000259" key="24">
    <source>
        <dbReference type="PROSITE" id="PS50994"/>
    </source>
</evidence>
<dbReference type="SUPFAM" id="SSF56672">
    <property type="entry name" value="DNA/RNA polymerases"/>
    <property type="match status" value="1"/>
</dbReference>
<dbReference type="GO" id="GO:0005634">
    <property type="term" value="C:nucleus"/>
    <property type="evidence" value="ECO:0007669"/>
    <property type="project" value="UniProtKB-ARBA"/>
</dbReference>
<comment type="catalytic activity">
    <reaction evidence="22">
        <text>DNA(n) + a 2'-deoxyribonucleoside 5'-triphosphate = DNA(n+1) + diphosphate</text>
        <dbReference type="Rhea" id="RHEA:22508"/>
        <dbReference type="Rhea" id="RHEA-COMP:17339"/>
        <dbReference type="Rhea" id="RHEA-COMP:17340"/>
        <dbReference type="ChEBI" id="CHEBI:33019"/>
        <dbReference type="ChEBI" id="CHEBI:61560"/>
        <dbReference type="ChEBI" id="CHEBI:173112"/>
        <dbReference type="EC" id="2.7.7.7"/>
    </reaction>
</comment>
<gene>
    <name evidence="25" type="ORF">PILCRDRAFT_60342</name>
</gene>
<evidence type="ECO:0000256" key="14">
    <source>
        <dbReference type="ARBA" id="ARBA00022884"/>
    </source>
</evidence>
<dbReference type="InterPro" id="IPR001584">
    <property type="entry name" value="Integrase_cat-core"/>
</dbReference>
<dbReference type="InterPro" id="IPR036397">
    <property type="entry name" value="RNaseH_sf"/>
</dbReference>
<keyword evidence="19" id="KW-0233">DNA recombination</keyword>
<evidence type="ECO:0000256" key="7">
    <source>
        <dbReference type="ARBA" id="ARBA00022723"/>
    </source>
</evidence>
<keyword evidence="15" id="KW-0229">DNA integration</keyword>
<dbReference type="Pfam" id="PF00665">
    <property type="entry name" value="rve"/>
    <property type="match status" value="1"/>
</dbReference>
<keyword evidence="12" id="KW-0067">ATP-binding</keyword>
<dbReference type="InterPro" id="IPR012337">
    <property type="entry name" value="RNaseH-like_sf"/>
</dbReference>
<feature type="region of interest" description="Disordered" evidence="23">
    <location>
        <begin position="1"/>
        <end position="31"/>
    </location>
</feature>
<accession>A0A0C3GFW7</accession>
<dbReference type="GO" id="GO:0003723">
    <property type="term" value="F:RNA binding"/>
    <property type="evidence" value="ECO:0007669"/>
    <property type="project" value="UniProtKB-KW"/>
</dbReference>
<keyword evidence="3" id="KW-1188">Viral release from host cell</keyword>
<dbReference type="PANTHER" id="PTHR42648">
    <property type="entry name" value="TRANSPOSASE, PUTATIVE-RELATED"/>
    <property type="match status" value="1"/>
</dbReference>
<reference evidence="25 26" key="1">
    <citation type="submission" date="2014-04" db="EMBL/GenBank/DDBJ databases">
        <authorList>
            <consortium name="DOE Joint Genome Institute"/>
            <person name="Kuo A."/>
            <person name="Tarkka M."/>
            <person name="Buscot F."/>
            <person name="Kohler A."/>
            <person name="Nagy L.G."/>
            <person name="Floudas D."/>
            <person name="Copeland A."/>
            <person name="Barry K.W."/>
            <person name="Cichocki N."/>
            <person name="Veneault-Fourrey C."/>
            <person name="LaButti K."/>
            <person name="Lindquist E.A."/>
            <person name="Lipzen A."/>
            <person name="Lundell T."/>
            <person name="Morin E."/>
            <person name="Murat C."/>
            <person name="Sun H."/>
            <person name="Tunlid A."/>
            <person name="Henrissat B."/>
            <person name="Grigoriev I.V."/>
            <person name="Hibbett D.S."/>
            <person name="Martin F."/>
            <person name="Nordberg H.P."/>
            <person name="Cantor M.N."/>
            <person name="Hua S.X."/>
        </authorList>
    </citation>
    <scope>NUCLEOTIDE SEQUENCE [LARGE SCALE GENOMIC DNA]</scope>
    <source>
        <strain evidence="25 26">F 1598</strain>
    </source>
</reference>
<name>A0A0C3GFW7_PILCF</name>
<dbReference type="PROSITE" id="PS50994">
    <property type="entry name" value="INTEGRASE"/>
    <property type="match status" value="1"/>
</dbReference>
<evidence type="ECO:0000256" key="11">
    <source>
        <dbReference type="ARBA" id="ARBA00022801"/>
    </source>
</evidence>
<keyword evidence="17" id="KW-0808">Transferase</keyword>
<feature type="compositionally biased region" description="Low complexity" evidence="23">
    <location>
        <begin position="56"/>
        <end position="66"/>
    </location>
</feature>
<evidence type="ECO:0000256" key="20">
    <source>
        <dbReference type="ARBA" id="ARBA00023268"/>
    </source>
</evidence>
<keyword evidence="10" id="KW-0255">Endonuclease</keyword>
<dbReference type="GO" id="GO:0032196">
    <property type="term" value="P:transposition"/>
    <property type="evidence" value="ECO:0007669"/>
    <property type="project" value="UniProtKB-KW"/>
</dbReference>
<dbReference type="InParanoid" id="A0A0C3GFW7"/>
<evidence type="ECO:0000256" key="23">
    <source>
        <dbReference type="SAM" id="MobiDB-lite"/>
    </source>
</evidence>
<dbReference type="GO" id="GO:0005524">
    <property type="term" value="F:ATP binding"/>
    <property type="evidence" value="ECO:0007669"/>
    <property type="project" value="UniProtKB-KW"/>
</dbReference>
<evidence type="ECO:0000256" key="2">
    <source>
        <dbReference type="ARBA" id="ARBA00022578"/>
    </source>
</evidence>
<evidence type="ECO:0000256" key="17">
    <source>
        <dbReference type="ARBA" id="ARBA00022932"/>
    </source>
</evidence>
<comment type="catalytic activity">
    <reaction evidence="21">
        <text>DNA(n) + a 2'-deoxyribonucleoside 5'-triphosphate = DNA(n+1) + diphosphate</text>
        <dbReference type="Rhea" id="RHEA:22508"/>
        <dbReference type="Rhea" id="RHEA-COMP:17339"/>
        <dbReference type="Rhea" id="RHEA-COMP:17340"/>
        <dbReference type="ChEBI" id="CHEBI:33019"/>
        <dbReference type="ChEBI" id="CHEBI:61560"/>
        <dbReference type="ChEBI" id="CHEBI:173112"/>
        <dbReference type="EC" id="2.7.7.49"/>
    </reaction>
</comment>
<dbReference type="Pfam" id="PF22936">
    <property type="entry name" value="Pol_BBD"/>
    <property type="match status" value="1"/>
</dbReference>
<evidence type="ECO:0000256" key="22">
    <source>
        <dbReference type="ARBA" id="ARBA00049244"/>
    </source>
</evidence>
<keyword evidence="13" id="KW-0460">Magnesium</keyword>
<comment type="function">
    <text evidence="1">The aspartyl protease (PR) mediates the proteolytic cleavages of the Gag and Gag-Pol polyproteins after assembly of the VLP.</text>
</comment>
<dbReference type="GO" id="GO:0003964">
    <property type="term" value="F:RNA-directed DNA polymerase activity"/>
    <property type="evidence" value="ECO:0007669"/>
    <property type="project" value="UniProtKB-KW"/>
</dbReference>
<dbReference type="Proteomes" id="UP000054166">
    <property type="component" value="Unassembled WGS sequence"/>
</dbReference>
<keyword evidence="16" id="KW-0695">RNA-directed DNA polymerase</keyword>
<evidence type="ECO:0000256" key="1">
    <source>
        <dbReference type="ARBA" id="ARBA00002180"/>
    </source>
</evidence>
<dbReference type="GO" id="GO:0006310">
    <property type="term" value="P:DNA recombination"/>
    <property type="evidence" value="ECO:0007669"/>
    <property type="project" value="UniProtKB-KW"/>
</dbReference>
<evidence type="ECO:0000256" key="12">
    <source>
        <dbReference type="ARBA" id="ARBA00022840"/>
    </source>
</evidence>
<evidence type="ECO:0000256" key="10">
    <source>
        <dbReference type="ARBA" id="ARBA00022759"/>
    </source>
</evidence>
<keyword evidence="2" id="KW-0815">Transposition</keyword>
<organism evidence="25 26">
    <name type="scientific">Piloderma croceum (strain F 1598)</name>
    <dbReference type="NCBI Taxonomy" id="765440"/>
    <lineage>
        <taxon>Eukaryota</taxon>
        <taxon>Fungi</taxon>
        <taxon>Dikarya</taxon>
        <taxon>Basidiomycota</taxon>
        <taxon>Agaricomycotina</taxon>
        <taxon>Agaricomycetes</taxon>
        <taxon>Agaricomycetidae</taxon>
        <taxon>Atheliales</taxon>
        <taxon>Atheliaceae</taxon>
        <taxon>Piloderma</taxon>
    </lineage>
</organism>